<sequence length="854" mass="98049">MIMIYKLTSIPDISLSKYQNMSVGGIEGLKEYADDFLRQWQKVSAIYDIEINYIVRFVPESKKGNKLGCYVVFKYEDERLSGYISNLMKSSQLTDLYGIVYLEENPFECSTFKEKFVLKKCERKRKYEVGNDDKIDLFYVETWEANKNSRLIDLYNTMQTFNTEIVYRVVLTGSDAYEDIFSSLEKPIEYLKNRSLNGEQNAIKLSDNTKWVNNKNAFSNEILRTYEQFLKSVSNAPCFKGNVIVYSNDDILGNMIFSSVCGECIEKGNWENIVLKNGPFNVLDDYEEFCDIMPRTLKYWPTYYTLDEVKSFFRPPMLYDAENIEMRKETDPLQIEGNLYLGKNTQEISIPLNILKKHAFVCGVPGAGKTNTMLHICYSLWKNCNVPFLVLEPAKKEYRALSQTDIDDLIIFSPSSGSRFPMAINPFEFAMGLSLSEHMQNLMNVFEGAFPLTPPLPALLDRAIEGVYNDHGWDADDINEGNKEYPTISELYDRLEFELKNTDYDGEVRGNMKSALEMRIGGLLRRDLGNVFDVKISSLKPEELIQHPIIIEMESMGTGPSNFMTLMICTLIREVLKADPKGNDNRSVRHVIFIEEAHNLIANATGETVTGDANPKVAATNYIVKMLAEVRALREGIIIADQLPTVMAAEVLKNTGLKIVHRLTAGDDRAVIGEMMSANGMQIESIATYMPGDALISYEGLMRPFKMKIAEFNLKDAPATEKLYELMSIRDLQRHISKETFAIRLQKNKQNWMKEWRIAVVVFEQLQNDCSKIDMIESINEYEILVNTIVKDQIGVEKCINKLKKLVKKYKNTLDLAMEVDHEDNEFYRHMNESIQKLIKNAQIVLQKDRRNVK</sequence>
<dbReference type="PANTHER" id="PTHR42957">
    <property type="entry name" value="HELICASE MJ1565-RELATED"/>
    <property type="match status" value="1"/>
</dbReference>
<evidence type="ECO:0000313" key="2">
    <source>
        <dbReference type="EMBL" id="NSC26653.1"/>
    </source>
</evidence>
<dbReference type="Proteomes" id="UP001193670">
    <property type="component" value="Unassembled WGS sequence"/>
</dbReference>
<organism evidence="2 3">
    <name type="scientific">Agathobacter rectalis</name>
    <dbReference type="NCBI Taxonomy" id="39491"/>
    <lineage>
        <taxon>Bacteria</taxon>
        <taxon>Bacillati</taxon>
        <taxon>Bacillota</taxon>
        <taxon>Clostridia</taxon>
        <taxon>Lachnospirales</taxon>
        <taxon>Lachnospiraceae</taxon>
        <taxon>Agathobacter</taxon>
    </lineage>
</organism>
<protein>
    <submittedName>
        <fullName evidence="2">ATP-binding protein</fullName>
    </submittedName>
</protein>
<dbReference type="InterPro" id="IPR002789">
    <property type="entry name" value="HerA_central"/>
</dbReference>
<gene>
    <name evidence="2" type="ORF">G4319_04720</name>
</gene>
<dbReference type="InterPro" id="IPR008571">
    <property type="entry name" value="HerA-like"/>
</dbReference>
<proteinExistence type="predicted"/>
<dbReference type="EMBL" id="JAAILW010000006">
    <property type="protein sequence ID" value="NSC26653.1"/>
    <property type="molecule type" value="Genomic_DNA"/>
</dbReference>
<reference evidence="2" key="2">
    <citation type="submission" date="2020-02" db="EMBL/GenBank/DDBJ databases">
        <authorList>
            <person name="Littmann E."/>
            <person name="Sorbara M."/>
        </authorList>
    </citation>
    <scope>NUCLEOTIDE SEQUENCE</scope>
    <source>
        <strain evidence="2">MSK.17.79</strain>
    </source>
</reference>
<dbReference type="Gene3D" id="3.40.50.300">
    <property type="entry name" value="P-loop containing nucleotide triphosphate hydrolases"/>
    <property type="match status" value="2"/>
</dbReference>
<dbReference type="GO" id="GO:0005524">
    <property type="term" value="F:ATP binding"/>
    <property type="evidence" value="ECO:0007669"/>
    <property type="project" value="UniProtKB-KW"/>
</dbReference>
<accession>A0AAX0BFV4</accession>
<dbReference type="Pfam" id="PF01935">
    <property type="entry name" value="DUF87"/>
    <property type="match status" value="1"/>
</dbReference>
<evidence type="ECO:0000259" key="1">
    <source>
        <dbReference type="Pfam" id="PF01935"/>
    </source>
</evidence>
<dbReference type="SUPFAM" id="SSF52540">
    <property type="entry name" value="P-loop containing nucleoside triphosphate hydrolases"/>
    <property type="match status" value="1"/>
</dbReference>
<dbReference type="AlphaFoldDB" id="A0AAX0BFV4"/>
<comment type="caution">
    <text evidence="2">The sequence shown here is derived from an EMBL/GenBank/DDBJ whole genome shotgun (WGS) entry which is preliminary data.</text>
</comment>
<keyword evidence="2" id="KW-0547">Nucleotide-binding</keyword>
<keyword evidence="2" id="KW-0067">ATP-binding</keyword>
<dbReference type="PANTHER" id="PTHR42957:SF1">
    <property type="entry name" value="HELICASE MJ1565-RELATED"/>
    <property type="match status" value="1"/>
</dbReference>
<dbReference type="InterPro" id="IPR027417">
    <property type="entry name" value="P-loop_NTPase"/>
</dbReference>
<reference evidence="2" key="1">
    <citation type="journal article" date="2020" name="Cell Host Microbe">
        <title>Functional and Genomic Variation between Human-Derived Isolates of Lachnospiraceae Reveals Inter- and Intra-Species Diversity.</title>
        <authorList>
            <person name="Sorbara M.T."/>
            <person name="Littmann E.R."/>
            <person name="Fontana E."/>
            <person name="Moody T.U."/>
            <person name="Kohout C.E."/>
            <person name="Gjonbalaj M."/>
            <person name="Eaton V."/>
            <person name="Seok R."/>
            <person name="Leiner I.M."/>
            <person name="Pamer E.G."/>
        </authorList>
    </citation>
    <scope>NUCLEOTIDE SEQUENCE</scope>
    <source>
        <strain evidence="2">MSK.17.79</strain>
    </source>
</reference>
<name>A0AAX0BFV4_9FIRM</name>
<feature type="domain" description="Helicase HerA central" evidence="1">
    <location>
        <begin position="344"/>
        <end position="520"/>
    </location>
</feature>
<evidence type="ECO:0000313" key="3">
    <source>
        <dbReference type="Proteomes" id="UP001193670"/>
    </source>
</evidence>
<dbReference type="RefSeq" id="WP_173840187.1">
    <property type="nucleotide sequence ID" value="NZ_JAAILW010000006.1"/>
</dbReference>
<dbReference type="Gene3D" id="1.10.8.730">
    <property type="match status" value="1"/>
</dbReference>